<reference evidence="3" key="1">
    <citation type="journal article" date="2019" name="Int. J. Syst. Evol. Microbiol.">
        <title>The Global Catalogue of Microorganisms (GCM) 10K type strain sequencing project: providing services to taxonomists for standard genome sequencing and annotation.</title>
        <authorList>
            <consortium name="The Broad Institute Genomics Platform"/>
            <consortium name="The Broad Institute Genome Sequencing Center for Infectious Disease"/>
            <person name="Wu L."/>
            <person name="Ma J."/>
        </authorList>
    </citation>
    <scope>NUCLEOTIDE SEQUENCE [LARGE SCALE GENOMIC DNA]</scope>
    <source>
        <strain evidence="3">JCM 17986</strain>
    </source>
</reference>
<evidence type="ECO:0000313" key="3">
    <source>
        <dbReference type="Proteomes" id="UP001500466"/>
    </source>
</evidence>
<organism evidence="2 3">
    <name type="scientific">Yinghuangia aomiensis</name>
    <dbReference type="NCBI Taxonomy" id="676205"/>
    <lineage>
        <taxon>Bacteria</taxon>
        <taxon>Bacillati</taxon>
        <taxon>Actinomycetota</taxon>
        <taxon>Actinomycetes</taxon>
        <taxon>Kitasatosporales</taxon>
        <taxon>Streptomycetaceae</taxon>
        <taxon>Yinghuangia</taxon>
    </lineage>
</organism>
<dbReference type="Proteomes" id="UP001500466">
    <property type="component" value="Unassembled WGS sequence"/>
</dbReference>
<evidence type="ECO:0000256" key="1">
    <source>
        <dbReference type="SAM" id="MobiDB-lite"/>
    </source>
</evidence>
<comment type="caution">
    <text evidence="2">The sequence shown here is derived from an EMBL/GenBank/DDBJ whole genome shotgun (WGS) entry which is preliminary data.</text>
</comment>
<gene>
    <name evidence="2" type="ORF">GCM10023205_82380</name>
</gene>
<feature type="compositionally biased region" description="Basic and acidic residues" evidence="1">
    <location>
        <begin position="35"/>
        <end position="49"/>
    </location>
</feature>
<feature type="region of interest" description="Disordered" evidence="1">
    <location>
        <begin position="14"/>
        <end position="49"/>
    </location>
</feature>
<accession>A0ABP9IFA8</accession>
<dbReference type="EMBL" id="BAABHS010000062">
    <property type="protein sequence ID" value="GAA4996648.1"/>
    <property type="molecule type" value="Genomic_DNA"/>
</dbReference>
<feature type="compositionally biased region" description="Polar residues" evidence="1">
    <location>
        <begin position="18"/>
        <end position="27"/>
    </location>
</feature>
<evidence type="ECO:0000313" key="2">
    <source>
        <dbReference type="EMBL" id="GAA4996648.1"/>
    </source>
</evidence>
<proteinExistence type="predicted"/>
<keyword evidence="3" id="KW-1185">Reference proteome</keyword>
<name>A0ABP9IFA8_9ACTN</name>
<sequence>MPVFREVAVPARNRVRLDQQSHSAQDVTRQRHRQGREERPVVRPELRPRPTELPLQNHELVTLEREVTFVERVLLEHADASRRRTGQLRPAALNRGLRLRVVAAQPEHTARVCPMFE</sequence>
<protein>
    <submittedName>
        <fullName evidence="2">Uncharacterized protein</fullName>
    </submittedName>
</protein>